<feature type="active site" description="Proton acceptor; specific for D-alanine" evidence="5">
    <location>
        <position position="33"/>
    </location>
</feature>
<name>A0A202B5Y3_CHRVL</name>
<feature type="domain" description="Alanine racemase C-terminal" evidence="8">
    <location>
        <begin position="233"/>
        <end position="356"/>
    </location>
</feature>
<dbReference type="SMART" id="SM01005">
    <property type="entry name" value="Ala_racemase_C"/>
    <property type="match status" value="1"/>
</dbReference>
<dbReference type="EMBL" id="NHOO01000014">
    <property type="protein sequence ID" value="OVE46967.1"/>
    <property type="molecule type" value="Genomic_DNA"/>
</dbReference>
<dbReference type="Proteomes" id="UP000196342">
    <property type="component" value="Unassembled WGS sequence"/>
</dbReference>
<comment type="similarity">
    <text evidence="5">Belongs to the alanine racemase family.</text>
</comment>
<dbReference type="CDD" id="cd06827">
    <property type="entry name" value="PLPDE_III_AR_proteobact"/>
    <property type="match status" value="1"/>
</dbReference>
<dbReference type="InterPro" id="IPR029066">
    <property type="entry name" value="PLP-binding_barrel"/>
</dbReference>
<dbReference type="AlphaFoldDB" id="A0A202B5Y3"/>
<dbReference type="HAMAP" id="MF_01201">
    <property type="entry name" value="Ala_racemase"/>
    <property type="match status" value="1"/>
</dbReference>
<dbReference type="InterPro" id="IPR009006">
    <property type="entry name" value="Ala_racemase/Decarboxylase_C"/>
</dbReference>
<gene>
    <name evidence="9" type="ORF">CBW21_16300</name>
</gene>
<dbReference type="Gene3D" id="2.40.37.10">
    <property type="entry name" value="Lyase, Ornithine Decarboxylase, Chain A, domain 1"/>
    <property type="match status" value="1"/>
</dbReference>
<comment type="pathway">
    <text evidence="5">Amino-acid biosynthesis; D-alanine biosynthesis; D-alanine from L-alanine: step 1/1.</text>
</comment>
<dbReference type="NCBIfam" id="TIGR00492">
    <property type="entry name" value="alr"/>
    <property type="match status" value="1"/>
</dbReference>
<dbReference type="GO" id="GO:0005829">
    <property type="term" value="C:cytosol"/>
    <property type="evidence" value="ECO:0007669"/>
    <property type="project" value="TreeGrafter"/>
</dbReference>
<reference evidence="9 10" key="1">
    <citation type="submission" date="2017-05" db="EMBL/GenBank/DDBJ databases">
        <title>Chromobacterium violaceum GHPS1 isolated from Hydrocarbon polluted soil in French Guiana display an awesome secondary metabolite arsenal and a battery of drug and heavy-metal-resistance and detoxification of xenobiotics proteins.</title>
        <authorList>
            <person name="Belbahri L."/>
        </authorList>
    </citation>
    <scope>NUCLEOTIDE SEQUENCE [LARGE SCALE GENOMIC DNA]</scope>
    <source>
        <strain evidence="9 10">GHPS1</strain>
    </source>
</reference>
<feature type="binding site" evidence="5 7">
    <location>
        <position position="129"/>
    </location>
    <ligand>
        <name>substrate</name>
    </ligand>
</feature>
<evidence type="ECO:0000256" key="2">
    <source>
        <dbReference type="ARBA" id="ARBA00001933"/>
    </source>
</evidence>
<dbReference type="PANTHER" id="PTHR30511">
    <property type="entry name" value="ALANINE RACEMASE"/>
    <property type="match status" value="1"/>
</dbReference>
<dbReference type="Pfam" id="PF01168">
    <property type="entry name" value="Ala_racemase_N"/>
    <property type="match status" value="1"/>
</dbReference>
<evidence type="ECO:0000256" key="5">
    <source>
        <dbReference type="HAMAP-Rule" id="MF_01201"/>
    </source>
</evidence>
<dbReference type="UniPathway" id="UPA00042">
    <property type="reaction ID" value="UER00497"/>
</dbReference>
<dbReference type="PANTHER" id="PTHR30511:SF0">
    <property type="entry name" value="ALANINE RACEMASE, CATABOLIC-RELATED"/>
    <property type="match status" value="1"/>
</dbReference>
<keyword evidence="10" id="KW-1185">Reference proteome</keyword>
<dbReference type="FunFam" id="3.20.20.10:FF:000002">
    <property type="entry name" value="Alanine racemase"/>
    <property type="match status" value="1"/>
</dbReference>
<evidence type="ECO:0000256" key="7">
    <source>
        <dbReference type="PIRSR" id="PIRSR600821-52"/>
    </source>
</evidence>
<dbReference type="Gene3D" id="3.20.20.10">
    <property type="entry name" value="Alanine racemase"/>
    <property type="match status" value="1"/>
</dbReference>
<evidence type="ECO:0000313" key="9">
    <source>
        <dbReference type="EMBL" id="OVE46967.1"/>
    </source>
</evidence>
<dbReference type="InterPro" id="IPR011079">
    <property type="entry name" value="Ala_racemase_C"/>
</dbReference>
<dbReference type="InterPro" id="IPR001608">
    <property type="entry name" value="Ala_racemase_N"/>
</dbReference>
<keyword evidence="4 5" id="KW-0413">Isomerase</keyword>
<comment type="cofactor">
    <cofactor evidence="2 5 6">
        <name>pyridoxal 5'-phosphate</name>
        <dbReference type="ChEBI" id="CHEBI:597326"/>
    </cofactor>
</comment>
<feature type="modified residue" description="N6-(pyridoxal phosphate)lysine" evidence="5 6">
    <location>
        <position position="33"/>
    </location>
</feature>
<evidence type="ECO:0000259" key="8">
    <source>
        <dbReference type="SMART" id="SM01005"/>
    </source>
</evidence>
<evidence type="ECO:0000256" key="6">
    <source>
        <dbReference type="PIRSR" id="PIRSR600821-50"/>
    </source>
</evidence>
<dbReference type="Pfam" id="PF00842">
    <property type="entry name" value="Ala_racemase_C"/>
    <property type="match status" value="1"/>
</dbReference>
<feature type="active site" description="Proton acceptor; specific for L-alanine" evidence="5">
    <location>
        <position position="254"/>
    </location>
</feature>
<proteinExistence type="inferred from homology"/>
<dbReference type="InterPro" id="IPR020622">
    <property type="entry name" value="Ala_racemase_pyridoxalP-BS"/>
</dbReference>
<dbReference type="GO" id="GO:0008784">
    <property type="term" value="F:alanine racemase activity"/>
    <property type="evidence" value="ECO:0007669"/>
    <property type="project" value="UniProtKB-UniRule"/>
</dbReference>
<dbReference type="GO" id="GO:0030170">
    <property type="term" value="F:pyridoxal phosphate binding"/>
    <property type="evidence" value="ECO:0007669"/>
    <property type="project" value="UniProtKB-UniRule"/>
</dbReference>
<comment type="caution">
    <text evidence="9">The sequence shown here is derived from an EMBL/GenBank/DDBJ whole genome shotgun (WGS) entry which is preliminary data.</text>
</comment>
<dbReference type="RefSeq" id="WP_087698359.1">
    <property type="nucleotide sequence ID" value="NZ_JABXOB010000004.1"/>
</dbReference>
<dbReference type="EC" id="5.1.1.1" evidence="5"/>
<dbReference type="GO" id="GO:0030632">
    <property type="term" value="P:D-alanine biosynthetic process"/>
    <property type="evidence" value="ECO:0007669"/>
    <property type="project" value="UniProtKB-UniRule"/>
</dbReference>
<dbReference type="SUPFAM" id="SSF51419">
    <property type="entry name" value="PLP-binding barrel"/>
    <property type="match status" value="1"/>
</dbReference>
<protein>
    <recommendedName>
        <fullName evidence="5">Alanine racemase</fullName>
        <ecNumber evidence="5">5.1.1.1</ecNumber>
    </recommendedName>
</protein>
<keyword evidence="3 5" id="KW-0663">Pyridoxal phosphate</keyword>
<organism evidence="9 10">
    <name type="scientific">Chromobacterium violaceum</name>
    <dbReference type="NCBI Taxonomy" id="536"/>
    <lineage>
        <taxon>Bacteria</taxon>
        <taxon>Pseudomonadati</taxon>
        <taxon>Pseudomonadota</taxon>
        <taxon>Betaproteobacteria</taxon>
        <taxon>Neisseriales</taxon>
        <taxon>Chromobacteriaceae</taxon>
        <taxon>Chromobacterium</taxon>
    </lineage>
</organism>
<dbReference type="SUPFAM" id="SSF50621">
    <property type="entry name" value="Alanine racemase C-terminal domain-like"/>
    <property type="match status" value="1"/>
</dbReference>
<evidence type="ECO:0000256" key="1">
    <source>
        <dbReference type="ARBA" id="ARBA00000316"/>
    </source>
</evidence>
<feature type="binding site" evidence="5 7">
    <location>
        <position position="302"/>
    </location>
    <ligand>
        <name>substrate</name>
    </ligand>
</feature>
<comment type="function">
    <text evidence="5">Catalyzes the interconversion of L-alanine and D-alanine. May also act on other amino acids.</text>
</comment>
<sequence>MRPLIATIRLDHLRHNYLQARAAHGDRALAVLKANAYGHGAVRCAQALADIADGFAVACLEEALELRAAGIANPILLLEGVFDAEELKAVDEHGLWMAVTSEEQLSMVEQSNPSRPFNVWLMLDSGMHREGFLPENYHQAWHRLQASGKAGGITKMTHFARADEPEIPMTFAQLEAFDAAVRGLPAGDESVANSAGILCHPRAQRNWGRVGIALYGVTPLPAGFGQGDALRPVMRFTSKVFGVRELGVGEPIGYGDNFVTERPTRVGLVACGYADGYPRRASSGSPALVDGQRTRLIGRVSMDMLTVDLTDLPAAGVGSEVELWGDGVSVNEVAAHAGTIGYEPLCNVKRARFVYR</sequence>
<comment type="catalytic activity">
    <reaction evidence="1 5">
        <text>L-alanine = D-alanine</text>
        <dbReference type="Rhea" id="RHEA:20249"/>
        <dbReference type="ChEBI" id="CHEBI:57416"/>
        <dbReference type="ChEBI" id="CHEBI:57972"/>
        <dbReference type="EC" id="5.1.1.1"/>
    </reaction>
</comment>
<dbReference type="InterPro" id="IPR000821">
    <property type="entry name" value="Ala_racemase"/>
</dbReference>
<accession>A0A202B5Y3</accession>
<evidence type="ECO:0000256" key="3">
    <source>
        <dbReference type="ARBA" id="ARBA00022898"/>
    </source>
</evidence>
<dbReference type="PROSITE" id="PS00395">
    <property type="entry name" value="ALANINE_RACEMASE"/>
    <property type="match status" value="1"/>
</dbReference>
<evidence type="ECO:0000313" key="10">
    <source>
        <dbReference type="Proteomes" id="UP000196342"/>
    </source>
</evidence>
<evidence type="ECO:0000256" key="4">
    <source>
        <dbReference type="ARBA" id="ARBA00023235"/>
    </source>
</evidence>
<dbReference type="PRINTS" id="PR00992">
    <property type="entry name" value="ALARACEMASE"/>
</dbReference>